<sequence>MRIYVVFAHPSKESFTQKVLESFIRGLRDAGHSFEVGDLYAMNFKSELDLPEYKREIGLNPDAEVPPDVKAEQEKINKADALVFIYPVWWSDCPAKLKGWFDRVFTYGYAYQYVNGEHFTPKIQIEKALVLCSAGHTLEHLEEIGIAQSMRCIMLKDRLSGAGVKQARMEILGGTTGGEDTLRQRHLTRVYQLGKTF</sequence>
<dbReference type="GO" id="GO:0005829">
    <property type="term" value="C:cytosol"/>
    <property type="evidence" value="ECO:0007669"/>
    <property type="project" value="TreeGrafter"/>
</dbReference>
<comment type="caution">
    <text evidence="4">The sequence shown here is derived from an EMBL/GenBank/DDBJ whole genome shotgun (WGS) entry which is preliminary data.</text>
</comment>
<feature type="domain" description="Flavodoxin-like fold" evidence="3">
    <location>
        <begin position="1"/>
        <end position="186"/>
    </location>
</feature>
<evidence type="ECO:0000313" key="5">
    <source>
        <dbReference type="Proteomes" id="UP000051861"/>
    </source>
</evidence>
<name>A0A0S7XMJ3_UNCSA</name>
<dbReference type="PATRIC" id="fig|1703775.3.peg.2334"/>
<evidence type="ECO:0000313" key="4">
    <source>
        <dbReference type="EMBL" id="KPJ63455.1"/>
    </source>
</evidence>
<dbReference type="InterPro" id="IPR003680">
    <property type="entry name" value="Flavodoxin_fold"/>
</dbReference>
<dbReference type="Pfam" id="PF02525">
    <property type="entry name" value="Flavodoxin_2"/>
    <property type="match status" value="1"/>
</dbReference>
<protein>
    <submittedName>
        <fullName evidence="4">NADPH:quinone reductase</fullName>
    </submittedName>
</protein>
<comment type="similarity">
    <text evidence="1">Belongs to the NAD(P)H dehydrogenase (quinone) family.</text>
</comment>
<evidence type="ECO:0000259" key="3">
    <source>
        <dbReference type="Pfam" id="PF02525"/>
    </source>
</evidence>
<evidence type="ECO:0000256" key="1">
    <source>
        <dbReference type="ARBA" id="ARBA00006252"/>
    </source>
</evidence>
<dbReference type="GO" id="GO:0003955">
    <property type="term" value="F:NAD(P)H dehydrogenase (quinone) activity"/>
    <property type="evidence" value="ECO:0007669"/>
    <property type="project" value="TreeGrafter"/>
</dbReference>
<dbReference type="EMBL" id="LIZX01000235">
    <property type="protein sequence ID" value="KPJ63455.1"/>
    <property type="molecule type" value="Genomic_DNA"/>
</dbReference>
<dbReference type="InterPro" id="IPR029039">
    <property type="entry name" value="Flavoprotein-like_sf"/>
</dbReference>
<dbReference type="Gene3D" id="3.40.50.360">
    <property type="match status" value="1"/>
</dbReference>
<dbReference type="PANTHER" id="PTHR10204:SF34">
    <property type="entry name" value="NAD(P)H DEHYDROGENASE [QUINONE] 1 ISOFORM 1"/>
    <property type="match status" value="1"/>
</dbReference>
<dbReference type="InterPro" id="IPR051545">
    <property type="entry name" value="NAD(P)H_dehydrogenase_qn"/>
</dbReference>
<gene>
    <name evidence="4" type="ORF">AMJ44_14435</name>
</gene>
<organism evidence="4 5">
    <name type="scientific">candidate division WOR-1 bacterium DG_54_3</name>
    <dbReference type="NCBI Taxonomy" id="1703775"/>
    <lineage>
        <taxon>Bacteria</taxon>
        <taxon>Bacillati</taxon>
        <taxon>Saganbacteria</taxon>
    </lineage>
</organism>
<dbReference type="SUPFAM" id="SSF52218">
    <property type="entry name" value="Flavoproteins"/>
    <property type="match status" value="1"/>
</dbReference>
<keyword evidence="2" id="KW-0560">Oxidoreductase</keyword>
<accession>A0A0S7XMJ3</accession>
<dbReference type="PANTHER" id="PTHR10204">
    <property type="entry name" value="NAD P H OXIDOREDUCTASE-RELATED"/>
    <property type="match status" value="1"/>
</dbReference>
<dbReference type="AlphaFoldDB" id="A0A0S7XMJ3"/>
<reference evidence="4 5" key="1">
    <citation type="journal article" date="2015" name="Microbiome">
        <title>Genomic resolution of linkages in carbon, nitrogen, and sulfur cycling among widespread estuary sediment bacteria.</title>
        <authorList>
            <person name="Baker B.J."/>
            <person name="Lazar C.S."/>
            <person name="Teske A.P."/>
            <person name="Dick G.J."/>
        </authorList>
    </citation>
    <scope>NUCLEOTIDE SEQUENCE [LARGE SCALE GENOMIC DNA]</scope>
    <source>
        <strain evidence="4">DG_54_3</strain>
    </source>
</reference>
<proteinExistence type="inferred from homology"/>
<evidence type="ECO:0000256" key="2">
    <source>
        <dbReference type="ARBA" id="ARBA00023002"/>
    </source>
</evidence>
<dbReference type="Proteomes" id="UP000051861">
    <property type="component" value="Unassembled WGS sequence"/>
</dbReference>